<keyword evidence="3 7" id="KW-0347">Helicase</keyword>
<organism evidence="7 8">
    <name type="scientific">Polynucleobacter antarcticus</name>
    <dbReference type="NCBI Taxonomy" id="1743162"/>
    <lineage>
        <taxon>Bacteria</taxon>
        <taxon>Pseudomonadati</taxon>
        <taxon>Pseudomonadota</taxon>
        <taxon>Betaproteobacteria</taxon>
        <taxon>Burkholderiales</taxon>
        <taxon>Burkholderiaceae</taxon>
        <taxon>Polynucleobacter</taxon>
    </lineage>
</organism>
<dbReference type="InterPro" id="IPR007502">
    <property type="entry name" value="Helicase-assoc_dom"/>
</dbReference>
<dbReference type="Gene3D" id="1.20.120.1080">
    <property type="match status" value="1"/>
</dbReference>
<keyword evidence="2" id="KW-0378">Hydrolase</keyword>
<feature type="domain" description="Helicase ATP-binding" evidence="5">
    <location>
        <begin position="44"/>
        <end position="210"/>
    </location>
</feature>
<dbReference type="FunFam" id="1.20.120.1080:FF:000005">
    <property type="entry name" value="ATP-dependent helicase HrpA"/>
    <property type="match status" value="1"/>
</dbReference>
<dbReference type="KEGG" id="pani:DCO16_06670"/>
<dbReference type="Pfam" id="PF00271">
    <property type="entry name" value="Helicase_C"/>
    <property type="match status" value="1"/>
</dbReference>
<evidence type="ECO:0000256" key="2">
    <source>
        <dbReference type="ARBA" id="ARBA00022801"/>
    </source>
</evidence>
<keyword evidence="1" id="KW-0547">Nucleotide-binding</keyword>
<dbReference type="SUPFAM" id="SSF52540">
    <property type="entry name" value="P-loop containing nucleoside triphosphate hydrolases"/>
    <property type="match status" value="1"/>
</dbReference>
<dbReference type="PANTHER" id="PTHR18934">
    <property type="entry name" value="ATP-DEPENDENT RNA HELICASE"/>
    <property type="match status" value="1"/>
</dbReference>
<dbReference type="SMART" id="SM00487">
    <property type="entry name" value="DEXDc"/>
    <property type="match status" value="1"/>
</dbReference>
<dbReference type="NCBIfam" id="TIGR01967">
    <property type="entry name" value="DEAH_box_HrpA"/>
    <property type="match status" value="1"/>
</dbReference>
<dbReference type="SMART" id="SM00847">
    <property type="entry name" value="HA2"/>
    <property type="match status" value="1"/>
</dbReference>
<keyword evidence="4" id="KW-0067">ATP-binding</keyword>
<dbReference type="InterPro" id="IPR014001">
    <property type="entry name" value="Helicase_ATP-bd"/>
</dbReference>
<dbReference type="InterPro" id="IPR011545">
    <property type="entry name" value="DEAD/DEAH_box_helicase_dom"/>
</dbReference>
<proteinExistence type="predicted"/>
<keyword evidence="8" id="KW-1185">Reference proteome</keyword>
<dbReference type="PROSITE" id="PS51194">
    <property type="entry name" value="HELICASE_CTER"/>
    <property type="match status" value="1"/>
</dbReference>
<dbReference type="InterPro" id="IPR001650">
    <property type="entry name" value="Helicase_C-like"/>
</dbReference>
<reference evidence="7 8" key="1">
    <citation type="submission" date="2018-04" db="EMBL/GenBank/DDBJ databases">
        <title>Polynucleobacter sp. LimPoW16 genome.</title>
        <authorList>
            <person name="Hahn M.W."/>
        </authorList>
    </citation>
    <scope>NUCLEOTIDE SEQUENCE [LARGE SCALE GENOMIC DNA]</scope>
    <source>
        <strain evidence="7 8">LimPoW16</strain>
    </source>
</reference>
<evidence type="ECO:0000256" key="4">
    <source>
        <dbReference type="ARBA" id="ARBA00022840"/>
    </source>
</evidence>
<evidence type="ECO:0000259" key="6">
    <source>
        <dbReference type="PROSITE" id="PS51194"/>
    </source>
</evidence>
<dbReference type="PANTHER" id="PTHR18934:SF99">
    <property type="entry name" value="ATP-DEPENDENT RNA HELICASE DHX37-RELATED"/>
    <property type="match status" value="1"/>
</dbReference>
<dbReference type="Proteomes" id="UP000500806">
    <property type="component" value="Chromosome"/>
</dbReference>
<dbReference type="SMART" id="SM00490">
    <property type="entry name" value="HELICc"/>
    <property type="match status" value="1"/>
</dbReference>
<dbReference type="Pfam" id="PF00270">
    <property type="entry name" value="DEAD"/>
    <property type="match status" value="1"/>
</dbReference>
<evidence type="ECO:0000256" key="1">
    <source>
        <dbReference type="ARBA" id="ARBA00022741"/>
    </source>
</evidence>
<sequence length="1363" mass="153640">MQEPINQQKPKASPIAVPGSNTLRRLEIRFPEELPVSGQRQIIKDALNSHQVIIVCGETGSGKTTQLPKICLDLGRGTMNGGHLIGHTQPRRIAATATAKRIAQELGTPIGQDVGYQIRFADKTSQGASIKLMTDGILLAETQRDPQLRAYDTLIIDEAHERSLNIDFLLGYLRQLLPKRPDLKLIITSATIDAQRFSDHFTIGGKLAPVIEVSGRLFPVEQRYISLEPEARADAKSDGKKPSKEAKEIPDAVTEAIANVWREGASGAGDVLVFLPGEREIRDCAEALRKDHVLQQRFHPEILSLFARQSVAEQERVFSPGNGRRIILTTNVAETSLTVPNIRYVVDSGLARVKRYSYRNKVEQLQIEPISQAAANQRAGRCGRVSDGICIRLFSEQDYLSRPKFTDPEILRSSLAAVLLRMSALRLPRIQEFPFIDKPLGRAIADGVQLLDELGAIEYDEVLTAESQDSNRRFKLTLIGKQLADLPLDPRIGRMLLAAKEHHALREVTIIASALATQDPRERPMDQAAAADQAHLQFADERSEFLSFVKLWDWYHDALRHKSSNRQLENLCRSKFLSPRRLREWRDIHGQLHTMLGEKDWKENPSSATYEQVHLSLLTGLLGYVAKKEEDEKSQERGSKTGSYIGARGIRPFIWPGSTIGKKAGAWILAGELQETNRMYARTIAKIEPQWVEKVAAHRLITSLSDPFWDSRQGEVMIFERGTLYGLPIYHGRRVRFEPHNPSEARALFISQALVQEGMFGRMDTPALMRETEADARKQYPGSFEFFWHNRRLIKEIEALEHRSRRPDVLVDDDLLFAFYDSRIPQDVLSRDSLKAWLKRPAKKEGDDAINHDAQLRLSKADLMRHEAAGITVDRYPKIIRFGAGDLSLTYHFEPGSPKDGVTLVVPLTLLNQVDGRRCEWLVPGMCEEKILLLLKTLPQKLRRHCVPLPEYAKAFLDRMLDAGQFGQGDFLDSLITDIRKERGLEIKRADFRPEALPLHSSMNFRLVDEHGRQLELERNLSRLRAEYGEQARTAFQAIAQQAVHEELGIDTPAVPLGTVVNKAIPTSAATSPIEQGGFRSWEFGELPETLEIQKGSRTLFGYPALVDRGDTCDLEVFDDLLEARKYHWQGLRRLFALSNKDTLKALQKQLPGIRELGLLFINIGSVEALIEQILDLALERAFMSDPLPVNAEQFSDRLQAGKPGLALIAQEIAKHALAALQAYADLQKKLAQAKAASPSAYADIQSQVQGLIFPKLISGIPYGQLVHLPRYLKAIALRIDKLRSNPVRDAQCQKDWESVARPWQKLIQNSQGSHGYIVNNDEPLQEFRWQLEELRVALYAQELKTPTPMSLKRLEKVLSSLR</sequence>
<dbReference type="GO" id="GO:0016787">
    <property type="term" value="F:hydrolase activity"/>
    <property type="evidence" value="ECO:0007669"/>
    <property type="project" value="UniProtKB-KW"/>
</dbReference>
<dbReference type="Pfam" id="PF11898">
    <property type="entry name" value="DUF3418"/>
    <property type="match status" value="1"/>
</dbReference>
<name>A0A6M9PY18_9BURK</name>
<dbReference type="InterPro" id="IPR003593">
    <property type="entry name" value="AAA+_ATPase"/>
</dbReference>
<evidence type="ECO:0000313" key="8">
    <source>
        <dbReference type="Proteomes" id="UP000500806"/>
    </source>
</evidence>
<evidence type="ECO:0000313" key="7">
    <source>
        <dbReference type="EMBL" id="QKM62766.1"/>
    </source>
</evidence>
<evidence type="ECO:0000259" key="5">
    <source>
        <dbReference type="PROSITE" id="PS51192"/>
    </source>
</evidence>
<dbReference type="InterPro" id="IPR024590">
    <property type="entry name" value="HrpA_C"/>
</dbReference>
<protein>
    <submittedName>
        <fullName evidence="7">ATP-dependent RNA helicase HrpA</fullName>
    </submittedName>
</protein>
<evidence type="ECO:0000256" key="3">
    <source>
        <dbReference type="ARBA" id="ARBA00022806"/>
    </source>
</evidence>
<dbReference type="Gene3D" id="3.40.50.300">
    <property type="entry name" value="P-loop containing nucleotide triphosphate hydrolases"/>
    <property type="match status" value="2"/>
</dbReference>
<dbReference type="PROSITE" id="PS51192">
    <property type="entry name" value="HELICASE_ATP_BIND_1"/>
    <property type="match status" value="1"/>
</dbReference>
<gene>
    <name evidence="7" type="primary">hrpA</name>
    <name evidence="7" type="ORF">DCO16_06670</name>
</gene>
<dbReference type="SMART" id="SM00382">
    <property type="entry name" value="AAA"/>
    <property type="match status" value="1"/>
</dbReference>
<feature type="domain" description="Helicase C-terminal" evidence="6">
    <location>
        <begin position="252"/>
        <end position="426"/>
    </location>
</feature>
<dbReference type="EMBL" id="CP028941">
    <property type="protein sequence ID" value="QKM62766.1"/>
    <property type="molecule type" value="Genomic_DNA"/>
</dbReference>
<dbReference type="InterPro" id="IPR010222">
    <property type="entry name" value="RNA_helicase_HrpA"/>
</dbReference>
<dbReference type="Pfam" id="PF07717">
    <property type="entry name" value="OB_NTP_bind"/>
    <property type="match status" value="1"/>
</dbReference>
<accession>A0A6M9PY18</accession>
<dbReference type="CDD" id="cd18791">
    <property type="entry name" value="SF2_C_RHA"/>
    <property type="match status" value="1"/>
</dbReference>
<dbReference type="GO" id="GO:0005524">
    <property type="term" value="F:ATP binding"/>
    <property type="evidence" value="ECO:0007669"/>
    <property type="project" value="UniProtKB-KW"/>
</dbReference>
<dbReference type="GO" id="GO:0003724">
    <property type="term" value="F:RNA helicase activity"/>
    <property type="evidence" value="ECO:0007669"/>
    <property type="project" value="InterPro"/>
</dbReference>
<dbReference type="InterPro" id="IPR027417">
    <property type="entry name" value="P-loop_NTPase"/>
</dbReference>
<dbReference type="InterPro" id="IPR011709">
    <property type="entry name" value="DEAD-box_helicase_OB_fold"/>
</dbReference>
<dbReference type="GO" id="GO:0003723">
    <property type="term" value="F:RNA binding"/>
    <property type="evidence" value="ECO:0007669"/>
    <property type="project" value="TreeGrafter"/>
</dbReference>
<dbReference type="Pfam" id="PF21010">
    <property type="entry name" value="HA2_C"/>
    <property type="match status" value="1"/>
</dbReference>
<dbReference type="RefSeq" id="WP_173942927.1">
    <property type="nucleotide sequence ID" value="NZ_CBCSCD010000001.1"/>
</dbReference>